<evidence type="ECO:0000313" key="2">
    <source>
        <dbReference type="WBParaSite" id="nRc.2.0.1.t08467-RA"/>
    </source>
</evidence>
<keyword evidence="1" id="KW-1185">Reference proteome</keyword>
<organism evidence="1 2">
    <name type="scientific">Romanomermis culicivorax</name>
    <name type="common">Nematode worm</name>
    <dbReference type="NCBI Taxonomy" id="13658"/>
    <lineage>
        <taxon>Eukaryota</taxon>
        <taxon>Metazoa</taxon>
        <taxon>Ecdysozoa</taxon>
        <taxon>Nematoda</taxon>
        <taxon>Enoplea</taxon>
        <taxon>Dorylaimia</taxon>
        <taxon>Mermithida</taxon>
        <taxon>Mermithoidea</taxon>
        <taxon>Mermithidae</taxon>
        <taxon>Romanomermis</taxon>
    </lineage>
</organism>
<sequence>MGSQSLNQMGVLKGRNQAMTEGKLINISKQLPRAQKHIQKHIGVAKSIISQEASVIEAWEAYDMRKALEAWL</sequence>
<dbReference type="WBParaSite" id="nRc.2.0.1.t08467-RA">
    <property type="protein sequence ID" value="nRc.2.0.1.t08467-RA"/>
    <property type="gene ID" value="nRc.2.0.1.g08467"/>
</dbReference>
<dbReference type="AlphaFoldDB" id="A0A915I2W4"/>
<protein>
    <submittedName>
        <fullName evidence="2">Uncharacterized protein</fullName>
    </submittedName>
</protein>
<proteinExistence type="predicted"/>
<accession>A0A915I2W4</accession>
<name>A0A915I2W4_ROMCU</name>
<dbReference type="Proteomes" id="UP000887565">
    <property type="component" value="Unplaced"/>
</dbReference>
<evidence type="ECO:0000313" key="1">
    <source>
        <dbReference type="Proteomes" id="UP000887565"/>
    </source>
</evidence>
<reference evidence="2" key="1">
    <citation type="submission" date="2022-11" db="UniProtKB">
        <authorList>
            <consortium name="WormBaseParasite"/>
        </authorList>
    </citation>
    <scope>IDENTIFICATION</scope>
</reference>